<gene>
    <name evidence="1" type="ORF">CEXT_288981</name>
</gene>
<name>A0AAV4XVX8_CAEEX</name>
<reference evidence="1 2" key="1">
    <citation type="submission" date="2021-06" db="EMBL/GenBank/DDBJ databases">
        <title>Caerostris extrusa draft genome.</title>
        <authorList>
            <person name="Kono N."/>
            <person name="Arakawa K."/>
        </authorList>
    </citation>
    <scope>NUCLEOTIDE SEQUENCE [LARGE SCALE GENOMIC DNA]</scope>
</reference>
<evidence type="ECO:0000313" key="1">
    <source>
        <dbReference type="EMBL" id="GIY99291.1"/>
    </source>
</evidence>
<organism evidence="1 2">
    <name type="scientific">Caerostris extrusa</name>
    <name type="common">Bark spider</name>
    <name type="synonym">Caerostris bankana</name>
    <dbReference type="NCBI Taxonomy" id="172846"/>
    <lineage>
        <taxon>Eukaryota</taxon>
        <taxon>Metazoa</taxon>
        <taxon>Ecdysozoa</taxon>
        <taxon>Arthropoda</taxon>
        <taxon>Chelicerata</taxon>
        <taxon>Arachnida</taxon>
        <taxon>Araneae</taxon>
        <taxon>Araneomorphae</taxon>
        <taxon>Entelegynae</taxon>
        <taxon>Araneoidea</taxon>
        <taxon>Araneidae</taxon>
        <taxon>Caerostris</taxon>
    </lineage>
</organism>
<proteinExistence type="predicted"/>
<dbReference type="EMBL" id="BPLR01001028">
    <property type="protein sequence ID" value="GIY99291.1"/>
    <property type="molecule type" value="Genomic_DNA"/>
</dbReference>
<evidence type="ECO:0000313" key="2">
    <source>
        <dbReference type="Proteomes" id="UP001054945"/>
    </source>
</evidence>
<comment type="caution">
    <text evidence="1">The sequence shown here is derived from an EMBL/GenBank/DDBJ whole genome shotgun (WGS) entry which is preliminary data.</text>
</comment>
<protein>
    <submittedName>
        <fullName evidence="1">Uncharacterized protein</fullName>
    </submittedName>
</protein>
<dbReference type="Proteomes" id="UP001054945">
    <property type="component" value="Unassembled WGS sequence"/>
</dbReference>
<sequence>MATRGIVTKCSENVHNKCFFFAFECNLKTALEINAESRFCLELLREDNKRISLFLCCVFEREAKYIPYKRRPNIQEEAYAPLIRQLAVKRLTLSVMGDDHFHP</sequence>
<accession>A0AAV4XVX8</accession>
<dbReference type="AlphaFoldDB" id="A0AAV4XVX8"/>
<keyword evidence="2" id="KW-1185">Reference proteome</keyword>